<keyword evidence="3" id="KW-0540">Nuclease</keyword>
<dbReference type="RefSeq" id="WP_340329188.1">
    <property type="nucleotide sequence ID" value="NZ_JAZHOF010000003.1"/>
</dbReference>
<feature type="domain" description="Endonuclease/exonuclease/phosphatase" evidence="2">
    <location>
        <begin position="35"/>
        <end position="315"/>
    </location>
</feature>
<evidence type="ECO:0000259" key="2">
    <source>
        <dbReference type="Pfam" id="PF03372"/>
    </source>
</evidence>
<keyword evidence="1" id="KW-0732">Signal</keyword>
<evidence type="ECO:0000256" key="1">
    <source>
        <dbReference type="SAM" id="SignalP"/>
    </source>
</evidence>
<dbReference type="Pfam" id="PF03372">
    <property type="entry name" value="Exo_endo_phos"/>
    <property type="match status" value="1"/>
</dbReference>
<gene>
    <name evidence="3" type="ORF">V3328_08390</name>
</gene>
<accession>A0AAW9RH20</accession>
<evidence type="ECO:0000313" key="4">
    <source>
        <dbReference type="Proteomes" id="UP001378188"/>
    </source>
</evidence>
<keyword evidence="4" id="KW-1185">Reference proteome</keyword>
<dbReference type="AlphaFoldDB" id="A0AAW9RH20"/>
<dbReference type="InterPro" id="IPR036691">
    <property type="entry name" value="Endo/exonu/phosph_ase_sf"/>
</dbReference>
<feature type="signal peptide" evidence="1">
    <location>
        <begin position="1"/>
        <end position="27"/>
    </location>
</feature>
<dbReference type="Proteomes" id="UP001378188">
    <property type="component" value="Unassembled WGS sequence"/>
</dbReference>
<dbReference type="EMBL" id="JAZHOF010000003">
    <property type="protein sequence ID" value="MEJ8571487.1"/>
    <property type="molecule type" value="Genomic_DNA"/>
</dbReference>
<dbReference type="InterPro" id="IPR005135">
    <property type="entry name" value="Endo/exonuclease/phosphatase"/>
</dbReference>
<name>A0AAW9RH20_9HYPH</name>
<reference evidence="3 4" key="1">
    <citation type="submission" date="2024-02" db="EMBL/GenBank/DDBJ databases">
        <title>Genome analysis and characterization of Microbaculum marinisediminis sp. nov., isolated from marine sediment.</title>
        <authorList>
            <person name="Du Z.-J."/>
            <person name="Ye Y.-Q."/>
            <person name="Zhang Z.-R."/>
            <person name="Yuan S.-M."/>
            <person name="Zhang X.-Y."/>
        </authorList>
    </citation>
    <scope>NUCLEOTIDE SEQUENCE [LARGE SCALE GENOMIC DNA]</scope>
    <source>
        <strain evidence="3 4">SDUM1044001</strain>
    </source>
</reference>
<sequence>MRLLRPGLLGVIALPALFAAGMSAADAAGTRLTVMSFNIYGGGANEGKPVDETVAAIRAVGADIIAVQETRLEGHPCTADVCPAGGPSVTQAIAAALRYHYYEQTAENSALWANAVISRFPIVGATPNDLGVAINVYGRTVYAFNLHLDDSPYQPYQLLRIRYGKWPFITTEREAIHYARLARGEAVKLWKQDLTSARGAAAAFVFGDFNEPSHRDWTQAAADIGRHPIRVRYPTTRAIERKGFIDAYRAVWPDEIAKPAFTWTPTTSPDDPDDHHDRIDFVFVRGAGLKVKSAAIVGEKAPEADIVVTPWPSDHRAVAATVRFGSRPPIGRR</sequence>
<organism evidence="3 4">
    <name type="scientific">Microbaculum marinum</name>
    <dbReference type="NCBI Taxonomy" id="1764581"/>
    <lineage>
        <taxon>Bacteria</taxon>
        <taxon>Pseudomonadati</taxon>
        <taxon>Pseudomonadota</taxon>
        <taxon>Alphaproteobacteria</taxon>
        <taxon>Hyphomicrobiales</taxon>
        <taxon>Tepidamorphaceae</taxon>
        <taxon>Microbaculum</taxon>
    </lineage>
</organism>
<dbReference type="Gene3D" id="3.60.10.10">
    <property type="entry name" value="Endonuclease/exonuclease/phosphatase"/>
    <property type="match status" value="1"/>
</dbReference>
<keyword evidence="3" id="KW-0378">Hydrolase</keyword>
<dbReference type="PANTHER" id="PTHR41349:SF1">
    <property type="entry name" value="PROTEIN CBG08683"/>
    <property type="match status" value="1"/>
</dbReference>
<keyword evidence="3" id="KW-0255">Endonuclease</keyword>
<protein>
    <submittedName>
        <fullName evidence="3">Endonuclease/exonuclease/phosphatase family protein</fullName>
    </submittedName>
</protein>
<proteinExistence type="predicted"/>
<dbReference type="SUPFAM" id="SSF56219">
    <property type="entry name" value="DNase I-like"/>
    <property type="match status" value="1"/>
</dbReference>
<feature type="chain" id="PRO_5043443584" evidence="1">
    <location>
        <begin position="28"/>
        <end position="333"/>
    </location>
</feature>
<comment type="caution">
    <text evidence="3">The sequence shown here is derived from an EMBL/GenBank/DDBJ whole genome shotgun (WGS) entry which is preliminary data.</text>
</comment>
<dbReference type="PANTHER" id="PTHR41349">
    <property type="match status" value="1"/>
</dbReference>
<evidence type="ECO:0000313" key="3">
    <source>
        <dbReference type="EMBL" id="MEJ8571487.1"/>
    </source>
</evidence>
<dbReference type="GO" id="GO:0004519">
    <property type="term" value="F:endonuclease activity"/>
    <property type="evidence" value="ECO:0007669"/>
    <property type="project" value="UniProtKB-KW"/>
</dbReference>